<proteinExistence type="predicted"/>
<organism evidence="1 2">
    <name type="scientific">Heliorestis convoluta</name>
    <dbReference type="NCBI Taxonomy" id="356322"/>
    <lineage>
        <taxon>Bacteria</taxon>
        <taxon>Bacillati</taxon>
        <taxon>Bacillota</taxon>
        <taxon>Clostridia</taxon>
        <taxon>Eubacteriales</taxon>
        <taxon>Heliobacteriaceae</taxon>
        <taxon>Heliorestis</taxon>
    </lineage>
</organism>
<accession>A0A5Q2N3Y7</accession>
<gene>
    <name evidence="1" type="ORF">FTV88_1148</name>
</gene>
<dbReference type="KEGG" id="hcv:FTV88_1148"/>
<dbReference type="AlphaFoldDB" id="A0A5Q2N3Y7"/>
<name>A0A5Q2N3Y7_9FIRM</name>
<protein>
    <submittedName>
        <fullName evidence="1">Uncharacterized protein</fullName>
    </submittedName>
</protein>
<dbReference type="EMBL" id="CP045875">
    <property type="protein sequence ID" value="QGG47295.1"/>
    <property type="molecule type" value="Genomic_DNA"/>
</dbReference>
<reference evidence="2" key="1">
    <citation type="submission" date="2019-11" db="EMBL/GenBank/DDBJ databases">
        <title>Genome sequence of Heliorestis convoluta strain HH, an alkaliphilic and minimalistic phototrophic bacterium from a soda lake in Egypt.</title>
        <authorList>
            <person name="Dewey E.D."/>
            <person name="Stokes L.M."/>
            <person name="Burchell B.M."/>
            <person name="Shaffer K.N."/>
            <person name="Huntington A.M."/>
            <person name="Baker J.M."/>
            <person name="Nadendla S."/>
            <person name="Giglio M.G."/>
            <person name="Touchman J.W."/>
            <person name="Blankenship R.E."/>
            <person name="Madigan M.T."/>
            <person name="Sattley W.M."/>
        </authorList>
    </citation>
    <scope>NUCLEOTIDE SEQUENCE [LARGE SCALE GENOMIC DNA]</scope>
    <source>
        <strain evidence="2">HH</strain>
    </source>
</reference>
<evidence type="ECO:0000313" key="1">
    <source>
        <dbReference type="EMBL" id="QGG47295.1"/>
    </source>
</evidence>
<dbReference type="Proteomes" id="UP000366051">
    <property type="component" value="Chromosome"/>
</dbReference>
<sequence>MISIAVPTYLSFAEKIKEKACRNNCFQLEKRYEADLLLENAQHSQDRFLNFLYDYGEDICPSGGQVMYLNGQVHCNAHPIEDVGGSDGESGGVPVL</sequence>
<keyword evidence="2" id="KW-1185">Reference proteome</keyword>
<evidence type="ECO:0000313" key="2">
    <source>
        <dbReference type="Proteomes" id="UP000366051"/>
    </source>
</evidence>